<accession>A0A5C3QHI0</accession>
<protein>
    <recommendedName>
        <fullName evidence="6">Transcriptional activator HAP2</fullName>
    </recommendedName>
</protein>
<comment type="subunit">
    <text evidence="6">Heterotrimer.</text>
</comment>
<keyword evidence="5 6" id="KW-0539">Nucleus</keyword>
<sequence>MATSEPTDALNFTHSSIGPDQGRFFPQNLFFIPPTGQKTEEPHDHRHQPVEPQSQGAQPTDNAQAQELPPIDDEPLYVNAKQYVRILKRRVVRARLDEVHRLSRQRKPYLHESRHKHAMRRPRGPGGRFLTAEEIAARK</sequence>
<evidence type="ECO:0000256" key="5">
    <source>
        <dbReference type="ARBA" id="ARBA00023242"/>
    </source>
</evidence>
<evidence type="ECO:0000256" key="3">
    <source>
        <dbReference type="ARBA" id="ARBA00023125"/>
    </source>
</evidence>
<feature type="compositionally biased region" description="Polar residues" evidence="7">
    <location>
        <begin position="51"/>
        <end position="65"/>
    </location>
</feature>
<evidence type="ECO:0000313" key="9">
    <source>
        <dbReference type="Proteomes" id="UP000305067"/>
    </source>
</evidence>
<feature type="compositionally biased region" description="Polar residues" evidence="7">
    <location>
        <begin position="1"/>
        <end position="18"/>
    </location>
</feature>
<keyword evidence="9" id="KW-1185">Reference proteome</keyword>
<organism evidence="8 9">
    <name type="scientific">Pterulicium gracile</name>
    <dbReference type="NCBI Taxonomy" id="1884261"/>
    <lineage>
        <taxon>Eukaryota</taxon>
        <taxon>Fungi</taxon>
        <taxon>Dikarya</taxon>
        <taxon>Basidiomycota</taxon>
        <taxon>Agaricomycotina</taxon>
        <taxon>Agaricomycetes</taxon>
        <taxon>Agaricomycetidae</taxon>
        <taxon>Agaricales</taxon>
        <taxon>Pleurotineae</taxon>
        <taxon>Pterulaceae</taxon>
        <taxon>Pterulicium</taxon>
    </lineage>
</organism>
<feature type="non-terminal residue" evidence="8">
    <location>
        <position position="139"/>
    </location>
</feature>
<comment type="subcellular location">
    <subcellularLocation>
        <location evidence="1 6">Nucleus</location>
    </subcellularLocation>
</comment>
<dbReference type="InterPro" id="IPR001289">
    <property type="entry name" value="NFYA"/>
</dbReference>
<dbReference type="PROSITE" id="PS51152">
    <property type="entry name" value="NFYA_HAP2_2"/>
    <property type="match status" value="1"/>
</dbReference>
<dbReference type="AlphaFoldDB" id="A0A5C3QHI0"/>
<keyword evidence="2 6" id="KW-0805">Transcription regulation</keyword>
<dbReference type="Gene3D" id="6.10.250.2430">
    <property type="match status" value="1"/>
</dbReference>
<keyword evidence="4 6" id="KW-0804">Transcription</keyword>
<comment type="similarity">
    <text evidence="6">Belongs to the NFYA/HAP2 subunit family.</text>
</comment>
<evidence type="ECO:0000256" key="2">
    <source>
        <dbReference type="ARBA" id="ARBA00023015"/>
    </source>
</evidence>
<evidence type="ECO:0000313" key="8">
    <source>
        <dbReference type="EMBL" id="TFL01543.1"/>
    </source>
</evidence>
<dbReference type="GO" id="GO:0005634">
    <property type="term" value="C:nucleus"/>
    <property type="evidence" value="ECO:0007669"/>
    <property type="project" value="UniProtKB-SubCell"/>
</dbReference>
<dbReference type="STRING" id="1884261.A0A5C3QHI0"/>
<evidence type="ECO:0000256" key="7">
    <source>
        <dbReference type="SAM" id="MobiDB-lite"/>
    </source>
</evidence>
<evidence type="ECO:0000256" key="6">
    <source>
        <dbReference type="RuleBase" id="RU367155"/>
    </source>
</evidence>
<dbReference type="GO" id="GO:0003700">
    <property type="term" value="F:DNA-binding transcription factor activity"/>
    <property type="evidence" value="ECO:0007669"/>
    <property type="project" value="UniProtKB-UniRule"/>
</dbReference>
<evidence type="ECO:0000256" key="1">
    <source>
        <dbReference type="ARBA" id="ARBA00004123"/>
    </source>
</evidence>
<feature type="region of interest" description="Disordered" evidence="7">
    <location>
        <begin position="107"/>
        <end position="139"/>
    </location>
</feature>
<dbReference type="EMBL" id="ML178824">
    <property type="protein sequence ID" value="TFL01543.1"/>
    <property type="molecule type" value="Genomic_DNA"/>
</dbReference>
<dbReference type="SMART" id="SM00521">
    <property type="entry name" value="CBF"/>
    <property type="match status" value="1"/>
</dbReference>
<proteinExistence type="inferred from homology"/>
<feature type="region of interest" description="Disordered" evidence="7">
    <location>
        <begin position="1"/>
        <end position="74"/>
    </location>
</feature>
<dbReference type="OrthoDB" id="1097733at2759"/>
<feature type="compositionally biased region" description="Basic residues" evidence="7">
    <location>
        <begin position="107"/>
        <end position="123"/>
    </location>
</feature>
<name>A0A5C3QHI0_9AGAR</name>
<feature type="compositionally biased region" description="Basic and acidic residues" evidence="7">
    <location>
        <begin position="38"/>
        <end position="49"/>
    </location>
</feature>
<gene>
    <name evidence="8" type="ORF">BDV98DRAFT_507208</name>
</gene>
<dbReference type="Proteomes" id="UP000305067">
    <property type="component" value="Unassembled WGS sequence"/>
</dbReference>
<reference evidence="8 9" key="1">
    <citation type="journal article" date="2019" name="Nat. Ecol. Evol.">
        <title>Megaphylogeny resolves global patterns of mushroom evolution.</title>
        <authorList>
            <person name="Varga T."/>
            <person name="Krizsan K."/>
            <person name="Foldi C."/>
            <person name="Dima B."/>
            <person name="Sanchez-Garcia M."/>
            <person name="Sanchez-Ramirez S."/>
            <person name="Szollosi G.J."/>
            <person name="Szarkandi J.G."/>
            <person name="Papp V."/>
            <person name="Albert L."/>
            <person name="Andreopoulos W."/>
            <person name="Angelini C."/>
            <person name="Antonin V."/>
            <person name="Barry K.W."/>
            <person name="Bougher N.L."/>
            <person name="Buchanan P."/>
            <person name="Buyck B."/>
            <person name="Bense V."/>
            <person name="Catcheside P."/>
            <person name="Chovatia M."/>
            <person name="Cooper J."/>
            <person name="Damon W."/>
            <person name="Desjardin D."/>
            <person name="Finy P."/>
            <person name="Geml J."/>
            <person name="Haridas S."/>
            <person name="Hughes K."/>
            <person name="Justo A."/>
            <person name="Karasinski D."/>
            <person name="Kautmanova I."/>
            <person name="Kiss B."/>
            <person name="Kocsube S."/>
            <person name="Kotiranta H."/>
            <person name="LaButti K.M."/>
            <person name="Lechner B.E."/>
            <person name="Liimatainen K."/>
            <person name="Lipzen A."/>
            <person name="Lukacs Z."/>
            <person name="Mihaltcheva S."/>
            <person name="Morgado L.N."/>
            <person name="Niskanen T."/>
            <person name="Noordeloos M.E."/>
            <person name="Ohm R.A."/>
            <person name="Ortiz-Santana B."/>
            <person name="Ovrebo C."/>
            <person name="Racz N."/>
            <person name="Riley R."/>
            <person name="Savchenko A."/>
            <person name="Shiryaev A."/>
            <person name="Soop K."/>
            <person name="Spirin V."/>
            <person name="Szebenyi C."/>
            <person name="Tomsovsky M."/>
            <person name="Tulloss R.E."/>
            <person name="Uehling J."/>
            <person name="Grigoriev I.V."/>
            <person name="Vagvolgyi C."/>
            <person name="Papp T."/>
            <person name="Martin F.M."/>
            <person name="Miettinen O."/>
            <person name="Hibbett D.S."/>
            <person name="Nagy L.G."/>
        </authorList>
    </citation>
    <scope>NUCLEOTIDE SEQUENCE [LARGE SCALE GENOMIC DNA]</scope>
    <source>
        <strain evidence="8 9">CBS 309.79</strain>
    </source>
</reference>
<comment type="function">
    <text evidence="6">Component of the sequence-specific heterotrimeric transcription factor (NF-Y) which specifically recognizes a 5'-CCAAT-3' box motif found in the promoters of its target genes.</text>
</comment>
<dbReference type="Pfam" id="PF02045">
    <property type="entry name" value="CBFB_NFYA"/>
    <property type="match status" value="1"/>
</dbReference>
<keyword evidence="3 6" id="KW-0238">DNA-binding</keyword>
<dbReference type="PANTHER" id="PTHR12632">
    <property type="entry name" value="TRANSCRIPTION FACTOR NF-Y ALPHA-RELATED"/>
    <property type="match status" value="1"/>
</dbReference>
<evidence type="ECO:0000256" key="4">
    <source>
        <dbReference type="ARBA" id="ARBA00023163"/>
    </source>
</evidence>
<dbReference type="PRINTS" id="PR00616">
    <property type="entry name" value="CCAATSUBUNTB"/>
</dbReference>
<dbReference type="GO" id="GO:0003677">
    <property type="term" value="F:DNA binding"/>
    <property type="evidence" value="ECO:0007669"/>
    <property type="project" value="UniProtKB-KW"/>
</dbReference>